<evidence type="ECO:0000313" key="3">
    <source>
        <dbReference type="EMBL" id="GBP51624.1"/>
    </source>
</evidence>
<keyword evidence="4" id="KW-1185">Reference proteome</keyword>
<keyword evidence="2" id="KW-0472">Membrane</keyword>
<reference evidence="3 4" key="1">
    <citation type="journal article" date="2019" name="Commun. Biol.">
        <title>The bagworm genome reveals a unique fibroin gene that provides high tensile strength.</title>
        <authorList>
            <person name="Kono N."/>
            <person name="Nakamura H."/>
            <person name="Ohtoshi R."/>
            <person name="Tomita M."/>
            <person name="Numata K."/>
            <person name="Arakawa K."/>
        </authorList>
    </citation>
    <scope>NUCLEOTIDE SEQUENCE [LARGE SCALE GENOMIC DNA]</scope>
</reference>
<protein>
    <submittedName>
        <fullName evidence="3">Uncharacterized protein</fullName>
    </submittedName>
</protein>
<dbReference type="AlphaFoldDB" id="A0A4C1WNC3"/>
<gene>
    <name evidence="3" type="ORF">EVAR_96220_1</name>
</gene>
<keyword evidence="2" id="KW-0812">Transmembrane</keyword>
<dbReference type="EMBL" id="BGZK01000585">
    <property type="protein sequence ID" value="GBP51624.1"/>
    <property type="molecule type" value="Genomic_DNA"/>
</dbReference>
<accession>A0A4C1WNC3</accession>
<evidence type="ECO:0000256" key="2">
    <source>
        <dbReference type="SAM" id="Phobius"/>
    </source>
</evidence>
<evidence type="ECO:0000256" key="1">
    <source>
        <dbReference type="SAM" id="MobiDB-lite"/>
    </source>
</evidence>
<feature type="region of interest" description="Disordered" evidence="1">
    <location>
        <begin position="99"/>
        <end position="125"/>
    </location>
</feature>
<proteinExistence type="predicted"/>
<comment type="caution">
    <text evidence="3">The sequence shown here is derived from an EMBL/GenBank/DDBJ whole genome shotgun (WGS) entry which is preliminary data.</text>
</comment>
<feature type="transmembrane region" description="Helical" evidence="2">
    <location>
        <begin position="46"/>
        <end position="64"/>
    </location>
</feature>
<dbReference type="Proteomes" id="UP000299102">
    <property type="component" value="Unassembled WGS sequence"/>
</dbReference>
<evidence type="ECO:0000313" key="4">
    <source>
        <dbReference type="Proteomes" id="UP000299102"/>
    </source>
</evidence>
<keyword evidence="2" id="KW-1133">Transmembrane helix</keyword>
<organism evidence="3 4">
    <name type="scientific">Eumeta variegata</name>
    <name type="common">Bagworm moth</name>
    <name type="synonym">Eumeta japonica</name>
    <dbReference type="NCBI Taxonomy" id="151549"/>
    <lineage>
        <taxon>Eukaryota</taxon>
        <taxon>Metazoa</taxon>
        <taxon>Ecdysozoa</taxon>
        <taxon>Arthropoda</taxon>
        <taxon>Hexapoda</taxon>
        <taxon>Insecta</taxon>
        <taxon>Pterygota</taxon>
        <taxon>Neoptera</taxon>
        <taxon>Endopterygota</taxon>
        <taxon>Lepidoptera</taxon>
        <taxon>Glossata</taxon>
        <taxon>Ditrysia</taxon>
        <taxon>Tineoidea</taxon>
        <taxon>Psychidae</taxon>
        <taxon>Oiketicinae</taxon>
        <taxon>Eumeta</taxon>
    </lineage>
</organism>
<name>A0A4C1WNC3_EUMVA</name>
<sequence>MRDEVGPRSTLISARPRGSRDERAAELTSTLQPSEEVTGGDPPDKLLLLIFILILFFLPAELLVEGYMGPQAGLHLQDQVKFLAPLQIELLSPELNKKSAPELPYSRKDLHTKDYRNLDTKMSNE</sequence>
<feature type="region of interest" description="Disordered" evidence="1">
    <location>
        <begin position="1"/>
        <end position="41"/>
    </location>
</feature>